<dbReference type="Gene3D" id="3.40.50.720">
    <property type="entry name" value="NAD(P)-binding Rossmann-like Domain"/>
    <property type="match status" value="1"/>
</dbReference>
<evidence type="ECO:0000256" key="1">
    <source>
        <dbReference type="ARBA" id="ARBA00023002"/>
    </source>
</evidence>
<proteinExistence type="predicted"/>
<sequence>MKALNMVSYPLVQSSNARIPSCLPAGLVAVFVGATSGIGEYTLKAFAKHAVYPRAYFVGRSRKAGARIEAECKVLNPEGDFTFIQSELSELKKVDDVCRRLKEELTVVDLLWLSQGVFSVIKTTDEDLPYAIALAYYGRYRFAQNLLPLIQKSSSLRRVVSCLAGGKDGPINTEDLDLKLARSPLKARGHLVSMITFSLEQLAKQAPDVSFVHNFPGPVRTNIARDNTAINIVVRSLSFFMGPFVYMAEAECGERHLFLCTSARYAAKNQTGVTCVALEKGVEVARGSDGQIGSGVYLPDQYGESAPASCEAILKEMRENGVKDRVWKHAEEQLVRILGSANAI</sequence>
<dbReference type="Proteomes" id="UP001303373">
    <property type="component" value="Chromosome 7"/>
</dbReference>
<gene>
    <name evidence="2" type="ORF">R9X50_00496400</name>
</gene>
<dbReference type="GO" id="GO:0016491">
    <property type="term" value="F:oxidoreductase activity"/>
    <property type="evidence" value="ECO:0007669"/>
    <property type="project" value="UniProtKB-KW"/>
</dbReference>
<dbReference type="Pfam" id="PF00106">
    <property type="entry name" value="adh_short"/>
    <property type="match status" value="1"/>
</dbReference>
<reference evidence="2 3" key="1">
    <citation type="submission" date="2023-11" db="EMBL/GenBank/DDBJ databases">
        <title>An acidophilic fungus is an integral part of prey digestion in a carnivorous sundew plant.</title>
        <authorList>
            <person name="Tsai I.J."/>
        </authorList>
    </citation>
    <scope>NUCLEOTIDE SEQUENCE [LARGE SCALE GENOMIC DNA]</scope>
    <source>
        <strain evidence="2">169a</strain>
    </source>
</reference>
<keyword evidence="3" id="KW-1185">Reference proteome</keyword>
<dbReference type="AlphaFoldDB" id="A0AAQ3M689"/>
<evidence type="ECO:0000313" key="3">
    <source>
        <dbReference type="Proteomes" id="UP001303373"/>
    </source>
</evidence>
<protein>
    <submittedName>
        <fullName evidence="2">Uncharacterized protein</fullName>
    </submittedName>
</protein>
<dbReference type="InterPro" id="IPR002347">
    <property type="entry name" value="SDR_fam"/>
</dbReference>
<dbReference type="InterPro" id="IPR036291">
    <property type="entry name" value="NAD(P)-bd_dom_sf"/>
</dbReference>
<name>A0AAQ3M689_9PEZI</name>
<keyword evidence="1" id="KW-0560">Oxidoreductase</keyword>
<accession>A0AAQ3M689</accession>
<organism evidence="2 3">
    <name type="scientific">Acrodontium crateriforme</name>
    <dbReference type="NCBI Taxonomy" id="150365"/>
    <lineage>
        <taxon>Eukaryota</taxon>
        <taxon>Fungi</taxon>
        <taxon>Dikarya</taxon>
        <taxon>Ascomycota</taxon>
        <taxon>Pezizomycotina</taxon>
        <taxon>Dothideomycetes</taxon>
        <taxon>Dothideomycetidae</taxon>
        <taxon>Mycosphaerellales</taxon>
        <taxon>Teratosphaeriaceae</taxon>
        <taxon>Acrodontium</taxon>
    </lineage>
</organism>
<dbReference type="SUPFAM" id="SSF51735">
    <property type="entry name" value="NAD(P)-binding Rossmann-fold domains"/>
    <property type="match status" value="1"/>
</dbReference>
<dbReference type="PANTHER" id="PTHR47534:SF3">
    <property type="entry name" value="ALCOHOL DEHYDROGENASE-LIKE C-TERMINAL DOMAIN-CONTAINING PROTEIN"/>
    <property type="match status" value="1"/>
</dbReference>
<dbReference type="InterPro" id="IPR052228">
    <property type="entry name" value="Sec_Metab_Biosynth_Oxidored"/>
</dbReference>
<evidence type="ECO:0000313" key="2">
    <source>
        <dbReference type="EMBL" id="WPH02109.1"/>
    </source>
</evidence>
<dbReference type="EMBL" id="CP138586">
    <property type="protein sequence ID" value="WPH02109.1"/>
    <property type="molecule type" value="Genomic_DNA"/>
</dbReference>
<dbReference type="PANTHER" id="PTHR47534">
    <property type="entry name" value="YALI0E05731P"/>
    <property type="match status" value="1"/>
</dbReference>